<dbReference type="GO" id="GO:0006799">
    <property type="term" value="P:polyphosphate biosynthetic process"/>
    <property type="evidence" value="ECO:0007669"/>
    <property type="project" value="UniProtKB-ARBA"/>
</dbReference>
<dbReference type="EMBL" id="LGST01000029">
    <property type="protein sequence ID" value="KND98902.1"/>
    <property type="molecule type" value="Genomic_DNA"/>
</dbReference>
<protein>
    <recommendedName>
        <fullName evidence="7">SPX domain-containing protein</fullName>
    </recommendedName>
</protein>
<comment type="subcellular location">
    <subcellularLocation>
        <location evidence="1">Vacuole membrane</location>
        <topology evidence="1">Multi-pass membrane protein</topology>
    </subcellularLocation>
</comment>
<name>A0A0L0NXG9_CANAR</name>
<accession>A0A0L0NXG9</accession>
<feature type="transmembrane region" description="Helical" evidence="6">
    <location>
        <begin position="822"/>
        <end position="842"/>
    </location>
</feature>
<dbReference type="VEuPathDB" id="FungiDB:QG37_04247"/>
<keyword evidence="4 6" id="KW-1133">Transmembrane helix</keyword>
<feature type="domain" description="SPX" evidence="7">
    <location>
        <begin position="1"/>
        <end position="146"/>
    </location>
</feature>
<dbReference type="CDD" id="cd14474">
    <property type="entry name" value="SPX_YDR089W"/>
    <property type="match status" value="1"/>
</dbReference>
<organism evidence="8 9">
    <name type="scientific">Candidozyma auris</name>
    <name type="common">Yeast</name>
    <name type="synonym">Candida auris</name>
    <dbReference type="NCBI Taxonomy" id="498019"/>
    <lineage>
        <taxon>Eukaryota</taxon>
        <taxon>Fungi</taxon>
        <taxon>Dikarya</taxon>
        <taxon>Ascomycota</taxon>
        <taxon>Saccharomycotina</taxon>
        <taxon>Pichiomycetes</taxon>
        <taxon>Metschnikowiaceae</taxon>
        <taxon>Candidozyma</taxon>
    </lineage>
</organism>
<proteinExistence type="predicted"/>
<dbReference type="GO" id="GO:0005774">
    <property type="term" value="C:vacuolar membrane"/>
    <property type="evidence" value="ECO:0007669"/>
    <property type="project" value="UniProtKB-SubCell"/>
</dbReference>
<keyword evidence="3 6" id="KW-0812">Transmembrane</keyword>
<dbReference type="InterPro" id="IPR004331">
    <property type="entry name" value="SPX_dom"/>
</dbReference>
<dbReference type="PANTHER" id="PTHR46140:SF1">
    <property type="entry name" value="VACUOLAR TRANSPORTER CHAPERONE COMPLEX SUBUNIT 4-RELATED"/>
    <property type="match status" value="1"/>
</dbReference>
<dbReference type="AlphaFoldDB" id="A0A0L0NXG9"/>
<dbReference type="VEuPathDB" id="FungiDB:CJI96_0003068"/>
<evidence type="ECO:0000259" key="7">
    <source>
        <dbReference type="PROSITE" id="PS51382"/>
    </source>
</evidence>
<dbReference type="PROSITE" id="PS51382">
    <property type="entry name" value="SPX"/>
    <property type="match status" value="1"/>
</dbReference>
<evidence type="ECO:0000313" key="9">
    <source>
        <dbReference type="Proteomes" id="UP000037122"/>
    </source>
</evidence>
<dbReference type="VEuPathDB" id="FungiDB:CJI97_001381"/>
<dbReference type="GO" id="GO:0033254">
    <property type="term" value="C:vacuolar transporter chaperone complex"/>
    <property type="evidence" value="ECO:0007669"/>
    <property type="project" value="UniProtKB-ARBA"/>
</dbReference>
<evidence type="ECO:0000256" key="4">
    <source>
        <dbReference type="ARBA" id="ARBA00022989"/>
    </source>
</evidence>
<reference evidence="9" key="1">
    <citation type="journal article" date="2015" name="BMC Genomics">
        <title>Draft genome of a commonly misdiagnosed multidrug resistant pathogen Candida auris.</title>
        <authorList>
            <person name="Chatterjee S."/>
            <person name="Alampalli S.V."/>
            <person name="Nageshan R.K."/>
            <person name="Chettiar S.T."/>
            <person name="Joshi S."/>
            <person name="Tatu U.S."/>
        </authorList>
    </citation>
    <scope>NUCLEOTIDE SEQUENCE [LARGE SCALE GENOMIC DNA]</scope>
    <source>
        <strain evidence="9">6684</strain>
    </source>
</reference>
<comment type="caution">
    <text evidence="8">The sequence shown here is derived from an EMBL/GenBank/DDBJ whole genome shotgun (WGS) entry which is preliminary data.</text>
</comment>
<dbReference type="InterPro" id="IPR051572">
    <property type="entry name" value="VTC_Complex_Subunit"/>
</dbReference>
<evidence type="ECO:0000256" key="3">
    <source>
        <dbReference type="ARBA" id="ARBA00022692"/>
    </source>
</evidence>
<feature type="transmembrane region" description="Helical" evidence="6">
    <location>
        <begin position="781"/>
        <end position="802"/>
    </location>
</feature>
<dbReference type="Pfam" id="PF03105">
    <property type="entry name" value="SPX"/>
    <property type="match status" value="1"/>
</dbReference>
<keyword evidence="2" id="KW-0926">Vacuole</keyword>
<dbReference type="VEuPathDB" id="FungiDB:B9J08_001225"/>
<gene>
    <name evidence="8" type="ORF">QG37_04247</name>
</gene>
<feature type="transmembrane region" description="Helical" evidence="6">
    <location>
        <begin position="745"/>
        <end position="769"/>
    </location>
</feature>
<dbReference type="VEuPathDB" id="FungiDB:CJJ07_003445"/>
<evidence type="ECO:0000256" key="5">
    <source>
        <dbReference type="ARBA" id="ARBA00023136"/>
    </source>
</evidence>
<dbReference type="VEuPathDB" id="FungiDB:CJJ09_003480"/>
<sequence length="843" mass="97435">MKFGKNLACLSIPEWKVYNIDYNDLKKTIRRITELDQPQPSLRLLHQKFVENFDYVNLFLVTKTGELHRKLNMYKTDFELVLQSSDDDPASKYHKLVPFHYHVINDIFATVKKLTKYIMLQKIALKKIFKKLAKHYPDSAKSRHFIAVLSHYLHSNPQSFINFDLSPLTSQITTLLEEIERETKNLHLSLHRKFLYASPRGGKTASHGTTDSHASQVSDESSVYENVQVDYNVDQLAKFDLVSLLKKNFALHSLLPKDKTSKSDLALSIDVFLNLQKFKGSSKVSVIYLTKSSDDADPSYIISHEHQPSSILIAHTGGLRKYSYCCLPNHVVDGLLQYMLADNEQAQIKAENLLTEYLVSHEVTSMTKLTINAVVCDNLSPSLKMVSDRTRYFLHKNASQQHDMSQHEFESVTSLLTNESNAAPDVTNAPSTVDTRDYEDSFYMLHDENIFTSREVAPRILFDVTDMDPFPFDKLSIHSNGTNLYDFIESLSTNITGNQLSVKYRPISLKKLPVKIQNFLRNSLVHPFKNFRMYDYMRSCYYNHIPLEPNNHYLRILNINLFKNYEDIEYVNNQNNYDESLIQDKSRVILSRQKSYTSLQHMYGPDPTSVLPKTKDVDDGNMHSVQPSHSFDAEYVQRMQDLSALDNIGDDDDENYYWYLQNSGDVDDSFLNNVILSVIRSRLRLLKSFRVLRRFSYSSKEKSLLDNEHGNVSRYDSLDEEALFFNEENDYQARFVHDYDTTLSFIYFTLCFTSLFISGINFGIIFGILRLQQEDLQLSDANNAFVFIMLVFGFLFALIFSMISINLNLQRIRHSPATHSGIIWAGFLVVTASIMWTIVMMFT</sequence>
<evidence type="ECO:0000256" key="2">
    <source>
        <dbReference type="ARBA" id="ARBA00022554"/>
    </source>
</evidence>
<evidence type="ECO:0000256" key="1">
    <source>
        <dbReference type="ARBA" id="ARBA00004128"/>
    </source>
</evidence>
<keyword evidence="5 6" id="KW-0472">Membrane</keyword>
<dbReference type="Proteomes" id="UP000037122">
    <property type="component" value="Unassembled WGS sequence"/>
</dbReference>
<dbReference type="PANTHER" id="PTHR46140">
    <property type="entry name" value="VACUOLAR TRANSPORTER CHAPERONE 1-RELATED"/>
    <property type="match status" value="1"/>
</dbReference>
<evidence type="ECO:0000256" key="6">
    <source>
        <dbReference type="SAM" id="Phobius"/>
    </source>
</evidence>
<evidence type="ECO:0000313" key="8">
    <source>
        <dbReference type="EMBL" id="KND98902.1"/>
    </source>
</evidence>